<evidence type="ECO:0000313" key="1">
    <source>
        <dbReference type="EMBL" id="EFO22772.2"/>
    </source>
</evidence>
<sequence length="98" mass="10883">MPLYLSDKSISVQLFHESAICTSVKATACPTTIHQSLRPIVETPEDLSAALTDYISVISIVDANEAFLFLLDLVNDTESVAVTWCIHLLPPYRDYLID</sequence>
<dbReference type="GeneID" id="9943120"/>
<gene>
    <name evidence="1" type="ORF">LOAG_05707</name>
</gene>
<dbReference type="KEGG" id="loa:LOAG_05707"/>
<protein>
    <submittedName>
        <fullName evidence="1">Uncharacterized protein</fullName>
    </submittedName>
</protein>
<proteinExistence type="predicted"/>
<name>A0A1S0TZF7_LOALO</name>
<dbReference type="InParanoid" id="A0A1S0TZF7"/>
<dbReference type="AlphaFoldDB" id="A0A1S0TZF7"/>
<dbReference type="EMBL" id="JH712142">
    <property type="protein sequence ID" value="EFO22772.2"/>
    <property type="molecule type" value="Genomic_DNA"/>
</dbReference>
<reference evidence="1" key="1">
    <citation type="submission" date="2012-04" db="EMBL/GenBank/DDBJ databases">
        <title>The Genome Sequence of Loa loa.</title>
        <authorList>
            <consortium name="The Broad Institute Genome Sequencing Platform"/>
            <consortium name="Broad Institute Genome Sequencing Center for Infectious Disease"/>
            <person name="Nutman T.B."/>
            <person name="Fink D.L."/>
            <person name="Russ C."/>
            <person name="Young S."/>
            <person name="Zeng Q."/>
            <person name="Gargeya S."/>
            <person name="Alvarado L."/>
            <person name="Berlin A."/>
            <person name="Chapman S.B."/>
            <person name="Chen Z."/>
            <person name="Freedman E."/>
            <person name="Gellesch M."/>
            <person name="Goldberg J."/>
            <person name="Griggs A."/>
            <person name="Gujja S."/>
            <person name="Heilman E.R."/>
            <person name="Heiman D."/>
            <person name="Howarth C."/>
            <person name="Mehta T."/>
            <person name="Neiman D."/>
            <person name="Pearson M."/>
            <person name="Roberts A."/>
            <person name="Saif S."/>
            <person name="Shea T."/>
            <person name="Shenoy N."/>
            <person name="Sisk P."/>
            <person name="Stolte C."/>
            <person name="Sykes S."/>
            <person name="White J."/>
            <person name="Yandava C."/>
            <person name="Haas B."/>
            <person name="Henn M.R."/>
            <person name="Nusbaum C."/>
            <person name="Birren B."/>
        </authorList>
    </citation>
    <scope>NUCLEOTIDE SEQUENCE [LARGE SCALE GENOMIC DNA]</scope>
</reference>
<accession>A0A1S0TZF7</accession>
<dbReference type="RefSeq" id="XP_003141295.2">
    <property type="nucleotide sequence ID" value="XM_003141247.2"/>
</dbReference>
<organism evidence="1">
    <name type="scientific">Loa loa</name>
    <name type="common">Eye worm</name>
    <name type="synonym">Filaria loa</name>
    <dbReference type="NCBI Taxonomy" id="7209"/>
    <lineage>
        <taxon>Eukaryota</taxon>
        <taxon>Metazoa</taxon>
        <taxon>Ecdysozoa</taxon>
        <taxon>Nematoda</taxon>
        <taxon>Chromadorea</taxon>
        <taxon>Rhabditida</taxon>
        <taxon>Spirurina</taxon>
        <taxon>Spiruromorpha</taxon>
        <taxon>Filarioidea</taxon>
        <taxon>Onchocercidae</taxon>
        <taxon>Loa</taxon>
    </lineage>
</organism>
<dbReference type="CTD" id="9943120"/>
<dbReference type="OrthoDB" id="10541979at2759"/>